<dbReference type="RefSeq" id="WP_091270037.1">
    <property type="nucleotide sequence ID" value="NZ_FMCS01000017.1"/>
</dbReference>
<evidence type="ECO:0000313" key="1">
    <source>
        <dbReference type="EMBL" id="SCF34161.1"/>
    </source>
</evidence>
<sequence length="281" mass="30226">MRIELSGRHPFLRAELSVHDRAADRAVVLDARRLQFAGPLELAAMVTLATTAAHGGADVTFLMPESDDVASYIQRMNVVEYIEPIATITGALATQRRNDCSQRLLEVTAVSPANGNEVAATLGRMTEDQLHPRAASAAFRSIGELIDNATTHGESPLGAFAAAQLYSGATSRRAGFEFAICDTGVGVLEHLRTNSLYEKVADHKTALDLALRYGVTGALEGRGHGLTDLREQARRDGVGRLILRSGDAIASVVVRRNRTVTCETVGTPISGTWAWLRVRVP</sequence>
<dbReference type="AlphaFoldDB" id="A0A1C4ZMZ9"/>
<protein>
    <submittedName>
        <fullName evidence="1">Uncharacterized protein</fullName>
    </submittedName>
</protein>
<organism evidence="1 2">
    <name type="scientific">Micromonospora chaiyaphumensis</name>
    <dbReference type="NCBI Taxonomy" id="307119"/>
    <lineage>
        <taxon>Bacteria</taxon>
        <taxon>Bacillati</taxon>
        <taxon>Actinomycetota</taxon>
        <taxon>Actinomycetes</taxon>
        <taxon>Micromonosporales</taxon>
        <taxon>Micromonosporaceae</taxon>
        <taxon>Micromonospora</taxon>
    </lineage>
</organism>
<keyword evidence="2" id="KW-1185">Reference proteome</keyword>
<dbReference type="InterPro" id="IPR036890">
    <property type="entry name" value="HATPase_C_sf"/>
</dbReference>
<dbReference type="Proteomes" id="UP000199629">
    <property type="component" value="Unassembled WGS sequence"/>
</dbReference>
<dbReference type="EMBL" id="FMCS01000017">
    <property type="protein sequence ID" value="SCF34161.1"/>
    <property type="molecule type" value="Genomic_DNA"/>
</dbReference>
<evidence type="ECO:0000313" key="2">
    <source>
        <dbReference type="Proteomes" id="UP000199629"/>
    </source>
</evidence>
<accession>A0A1C4ZMZ9</accession>
<dbReference type="Gene3D" id="3.30.565.10">
    <property type="entry name" value="Histidine kinase-like ATPase, C-terminal domain"/>
    <property type="match status" value="1"/>
</dbReference>
<name>A0A1C4ZMZ9_9ACTN</name>
<reference evidence="2" key="1">
    <citation type="submission" date="2016-06" db="EMBL/GenBank/DDBJ databases">
        <authorList>
            <person name="Varghese N."/>
            <person name="Submissions Spin"/>
        </authorList>
    </citation>
    <scope>NUCLEOTIDE SEQUENCE [LARGE SCALE GENOMIC DNA]</scope>
    <source>
        <strain evidence="2">DSM 45246</strain>
    </source>
</reference>
<proteinExistence type="predicted"/>
<gene>
    <name evidence="1" type="ORF">GA0070214_11781</name>
</gene>